<dbReference type="eggNOG" id="COG0667">
    <property type="taxonomic scope" value="Bacteria"/>
</dbReference>
<dbReference type="InterPro" id="IPR036812">
    <property type="entry name" value="NAD(P)_OxRdtase_dom_sf"/>
</dbReference>
<dbReference type="GO" id="GO:0005829">
    <property type="term" value="C:cytosol"/>
    <property type="evidence" value="ECO:0007669"/>
    <property type="project" value="UniProtKB-ARBA"/>
</dbReference>
<dbReference type="AlphaFoldDB" id="D3QAR2"/>
<keyword evidence="1" id="KW-0560">Oxidoreductase</keyword>
<evidence type="ECO:0000313" key="4">
    <source>
        <dbReference type="Proteomes" id="UP000000844"/>
    </source>
</evidence>
<dbReference type="InterPro" id="IPR023210">
    <property type="entry name" value="NADP_OxRdtase_dom"/>
</dbReference>
<dbReference type="InterPro" id="IPR050523">
    <property type="entry name" value="AKR_Detox_Biosynth"/>
</dbReference>
<proteinExistence type="predicted"/>
<name>D3QAR2_STANL</name>
<dbReference type="Pfam" id="PF00248">
    <property type="entry name" value="Aldo_ket_red"/>
    <property type="match status" value="1"/>
</dbReference>
<keyword evidence="4" id="KW-1185">Reference proteome</keyword>
<evidence type="ECO:0000313" key="3">
    <source>
        <dbReference type="EMBL" id="ADD44708.1"/>
    </source>
</evidence>
<dbReference type="EMBL" id="CP001778">
    <property type="protein sequence ID" value="ADD44708.1"/>
    <property type="molecule type" value="Genomic_DNA"/>
</dbReference>
<dbReference type="PANTHER" id="PTHR43364">
    <property type="entry name" value="NADH-SPECIFIC METHYLGLYOXAL REDUCTASE-RELATED"/>
    <property type="match status" value="1"/>
</dbReference>
<feature type="domain" description="NADP-dependent oxidoreductase" evidence="2">
    <location>
        <begin position="16"/>
        <end position="309"/>
    </location>
</feature>
<dbReference type="KEGG" id="sna:Snas_5072"/>
<accession>D3QAR2</accession>
<protein>
    <submittedName>
        <fullName evidence="3">Aldo/keto reductase</fullName>
    </submittedName>
</protein>
<dbReference type="HOGENOM" id="CLU_023205_2_0_11"/>
<dbReference type="STRING" id="446470.Snas_5072"/>
<dbReference type="GO" id="GO:0016491">
    <property type="term" value="F:oxidoreductase activity"/>
    <property type="evidence" value="ECO:0007669"/>
    <property type="project" value="UniProtKB-KW"/>
</dbReference>
<dbReference type="SUPFAM" id="SSF51430">
    <property type="entry name" value="NAD(P)-linked oxidoreductase"/>
    <property type="match status" value="1"/>
</dbReference>
<dbReference type="FunFam" id="3.20.20.100:FF:000004">
    <property type="entry name" value="Oxidoreductase, aldo/keto reductase"/>
    <property type="match status" value="1"/>
</dbReference>
<sequence>MRYQPLGNSGLVVSVVGIGCNNFGRKLDLDGTRAVVDAAIDHGVTLFDTADVYGQGKSEELLGKALGGRRDQVVVATKFGNPGSDLGYGPAAGSFGGRAYIRRAVEGSLKRLGTDYIDLYQLHAPDPDVPIDETLTALHELVQEGKVRYIGHSNLNGWEIARAAHVAGELGITSFVSAQNHWSLLERDAEIEVVPASVEYGLGILPYFPLANGLLTGKVRRGVEPAEGTRLATREGYVTEAKLDKVEALIGWADKNGRSLLDLAIGGLAALPGCSSVIAGATKPEQVAANVAAGQWEPSPEELAEIDALVPVRGHEASIYRWPGK</sequence>
<dbReference type="Gene3D" id="3.20.20.100">
    <property type="entry name" value="NADP-dependent oxidoreductase domain"/>
    <property type="match status" value="1"/>
</dbReference>
<dbReference type="PANTHER" id="PTHR43364:SF4">
    <property type="entry name" value="NAD(P)-LINKED OXIDOREDUCTASE SUPERFAMILY PROTEIN"/>
    <property type="match status" value="1"/>
</dbReference>
<dbReference type="Proteomes" id="UP000000844">
    <property type="component" value="Chromosome"/>
</dbReference>
<dbReference type="RefSeq" id="WP_013020279.1">
    <property type="nucleotide sequence ID" value="NC_013947.1"/>
</dbReference>
<dbReference type="OrthoDB" id="9768793at2"/>
<gene>
    <name evidence="3" type="ordered locus">Snas_5072</name>
</gene>
<reference evidence="3 4" key="1">
    <citation type="journal article" date="2009" name="Stand. Genomic Sci.">
        <title>Complete genome sequence of Stackebrandtia nassauensis type strain (LLR-40K-21).</title>
        <authorList>
            <person name="Munk C."/>
            <person name="Lapidus A."/>
            <person name="Copeland A."/>
            <person name="Jando M."/>
            <person name="Mayilraj S."/>
            <person name="Glavina Del Rio T."/>
            <person name="Nolan M."/>
            <person name="Chen F."/>
            <person name="Lucas S."/>
            <person name="Tice H."/>
            <person name="Cheng J.F."/>
            <person name="Han C."/>
            <person name="Detter J.C."/>
            <person name="Bruce D."/>
            <person name="Goodwin L."/>
            <person name="Chain P."/>
            <person name="Pitluck S."/>
            <person name="Goker M."/>
            <person name="Ovchinikova G."/>
            <person name="Pati A."/>
            <person name="Ivanova N."/>
            <person name="Mavromatis K."/>
            <person name="Chen A."/>
            <person name="Palaniappan K."/>
            <person name="Land M."/>
            <person name="Hauser L."/>
            <person name="Chang Y.J."/>
            <person name="Jeffries C.D."/>
            <person name="Bristow J."/>
            <person name="Eisen J.A."/>
            <person name="Markowitz V."/>
            <person name="Hugenholtz P."/>
            <person name="Kyrpides N.C."/>
            <person name="Klenk H.P."/>
        </authorList>
    </citation>
    <scope>NUCLEOTIDE SEQUENCE [LARGE SCALE GENOMIC DNA]</scope>
    <source>
        <strain evidence="4">DSM 44728 / CIP 108903 / NRRL B-16338 / NBRC 102104 / LLR-40K-21</strain>
    </source>
</reference>
<evidence type="ECO:0000256" key="1">
    <source>
        <dbReference type="ARBA" id="ARBA00023002"/>
    </source>
</evidence>
<organism evidence="3 4">
    <name type="scientific">Stackebrandtia nassauensis (strain DSM 44728 / CIP 108903 / NRRL B-16338 / NBRC 102104 / LLR-40K-21)</name>
    <dbReference type="NCBI Taxonomy" id="446470"/>
    <lineage>
        <taxon>Bacteria</taxon>
        <taxon>Bacillati</taxon>
        <taxon>Actinomycetota</taxon>
        <taxon>Actinomycetes</taxon>
        <taxon>Glycomycetales</taxon>
        <taxon>Glycomycetaceae</taxon>
        <taxon>Stackebrandtia</taxon>
    </lineage>
</organism>
<evidence type="ECO:0000259" key="2">
    <source>
        <dbReference type="Pfam" id="PF00248"/>
    </source>
</evidence>
<dbReference type="PROSITE" id="PS51257">
    <property type="entry name" value="PROKAR_LIPOPROTEIN"/>
    <property type="match status" value="1"/>
</dbReference>